<accession>A0A0A8LBX1</accession>
<comment type="catalytic activity">
    <reaction evidence="1">
        <text>UDP-alpha-D-glucose = UDP-alpha-D-galactose</text>
        <dbReference type="Rhea" id="RHEA:22168"/>
        <dbReference type="ChEBI" id="CHEBI:58885"/>
        <dbReference type="ChEBI" id="CHEBI:66914"/>
        <dbReference type="EC" id="5.1.3.2"/>
    </reaction>
</comment>
<evidence type="ECO:0000256" key="7">
    <source>
        <dbReference type="ARBA" id="ARBA00023235"/>
    </source>
</evidence>
<dbReference type="Gene3D" id="3.90.25.10">
    <property type="entry name" value="UDP-galactose 4-epimerase, domain 1"/>
    <property type="match status" value="1"/>
</dbReference>
<dbReference type="SUPFAM" id="SSF74650">
    <property type="entry name" value="Galactose mutarotase-like"/>
    <property type="match status" value="1"/>
</dbReference>
<dbReference type="GO" id="GO:0030246">
    <property type="term" value="F:carbohydrate binding"/>
    <property type="evidence" value="ECO:0007669"/>
    <property type="project" value="InterPro"/>
</dbReference>
<dbReference type="Pfam" id="PF01370">
    <property type="entry name" value="Epimerase"/>
    <property type="match status" value="1"/>
</dbReference>
<evidence type="ECO:0000256" key="10">
    <source>
        <dbReference type="ARBA" id="ARBA00038238"/>
    </source>
</evidence>
<dbReference type="GO" id="GO:0003978">
    <property type="term" value="F:UDP-glucose 4-epimerase activity"/>
    <property type="evidence" value="ECO:0007669"/>
    <property type="project" value="UniProtKB-EC"/>
</dbReference>
<dbReference type="InterPro" id="IPR036291">
    <property type="entry name" value="NAD(P)-bd_dom_sf"/>
</dbReference>
<dbReference type="Gene3D" id="2.70.98.10">
    <property type="match status" value="1"/>
</dbReference>
<evidence type="ECO:0000256" key="9">
    <source>
        <dbReference type="ARBA" id="ARBA00037955"/>
    </source>
</evidence>
<dbReference type="NCBIfam" id="NF007956">
    <property type="entry name" value="PRK10675.1"/>
    <property type="match status" value="1"/>
</dbReference>
<dbReference type="InterPro" id="IPR011013">
    <property type="entry name" value="Gal_mutarotase_sf_dom"/>
</dbReference>
<keyword evidence="7" id="KW-0413">Isomerase</keyword>
<comment type="pathway">
    <text evidence="4">Carbohydrate metabolism; hexose metabolism.</text>
</comment>
<dbReference type="GO" id="GO:0006012">
    <property type="term" value="P:galactose metabolic process"/>
    <property type="evidence" value="ECO:0007669"/>
    <property type="project" value="UniProtKB-KW"/>
</dbReference>
<comment type="cofactor">
    <cofactor evidence="2">
        <name>NAD(+)</name>
        <dbReference type="ChEBI" id="CHEBI:57540"/>
    </cofactor>
</comment>
<comment type="pathway">
    <text evidence="3">Carbohydrate metabolism; galactose metabolism.</text>
</comment>
<evidence type="ECO:0000256" key="5">
    <source>
        <dbReference type="ARBA" id="ARBA00023027"/>
    </source>
</evidence>
<gene>
    <name evidence="12" type="ORF">KLDO_g3943</name>
</gene>
<dbReference type="InterPro" id="IPR018052">
    <property type="entry name" value="Ald1_epimerase_CS"/>
</dbReference>
<dbReference type="NCBIfam" id="TIGR01179">
    <property type="entry name" value="galE"/>
    <property type="match status" value="1"/>
</dbReference>
<evidence type="ECO:0000256" key="6">
    <source>
        <dbReference type="ARBA" id="ARBA00023144"/>
    </source>
</evidence>
<dbReference type="GO" id="GO:0005829">
    <property type="term" value="C:cytosol"/>
    <property type="evidence" value="ECO:0007669"/>
    <property type="project" value="TreeGrafter"/>
</dbReference>
<evidence type="ECO:0000256" key="1">
    <source>
        <dbReference type="ARBA" id="ARBA00000083"/>
    </source>
</evidence>
<evidence type="ECO:0000256" key="3">
    <source>
        <dbReference type="ARBA" id="ARBA00004947"/>
    </source>
</evidence>
<dbReference type="Pfam" id="PF01263">
    <property type="entry name" value="Aldose_epim"/>
    <property type="match status" value="1"/>
</dbReference>
<dbReference type="Gene3D" id="3.40.50.720">
    <property type="entry name" value="NAD(P)-binding Rossmann-like Domain"/>
    <property type="match status" value="1"/>
</dbReference>
<dbReference type="CDD" id="cd05247">
    <property type="entry name" value="UDP_G4E_1_SDR_e"/>
    <property type="match status" value="1"/>
</dbReference>
<dbReference type="PROSITE" id="PS00545">
    <property type="entry name" value="ALDOSE_1_EPIMERASE"/>
    <property type="match status" value="1"/>
</dbReference>
<protein>
    <submittedName>
        <fullName evidence="12">WGS project CCBQ000000000 data, contig 00015</fullName>
    </submittedName>
</protein>
<dbReference type="InterPro" id="IPR005886">
    <property type="entry name" value="UDP_G4E"/>
</dbReference>
<evidence type="ECO:0000256" key="4">
    <source>
        <dbReference type="ARBA" id="ARBA00005028"/>
    </source>
</evidence>
<dbReference type="PANTHER" id="PTHR43725">
    <property type="entry name" value="UDP-GLUCOSE 4-EPIMERASE"/>
    <property type="match status" value="1"/>
</dbReference>
<feature type="domain" description="NAD-dependent epimerase/dehydratase" evidence="11">
    <location>
        <begin position="8"/>
        <end position="259"/>
    </location>
</feature>
<reference evidence="12 13" key="1">
    <citation type="submission" date="2014-03" db="EMBL/GenBank/DDBJ databases">
        <title>The genome of Kluyveromyces dobzhanskii.</title>
        <authorList>
            <person name="Nystedt B."/>
            <person name="Astrom S."/>
        </authorList>
    </citation>
    <scope>NUCLEOTIDE SEQUENCE [LARGE SCALE GENOMIC DNA]</scope>
    <source>
        <strain evidence="12 13">CBS 2104</strain>
    </source>
</reference>
<evidence type="ECO:0000313" key="13">
    <source>
        <dbReference type="Proteomes" id="UP000031516"/>
    </source>
</evidence>
<name>A0A0A8LBX1_9SACH</name>
<dbReference type="InterPro" id="IPR014718">
    <property type="entry name" value="GH-type_carb-bd"/>
</dbReference>
<dbReference type="SUPFAM" id="SSF51735">
    <property type="entry name" value="NAD(P)-binding Rossmann-fold domains"/>
    <property type="match status" value="1"/>
</dbReference>
<keyword evidence="13" id="KW-1185">Reference proteome</keyword>
<sequence length="688" mass="75991">MSKGKYCLVTGGSGYIGSHTVVELCAAGYKCIVVDNLSNSSYESISRMEILTGQAIEFAQIDLCDSELLNKLFDDYEIDSVLHFAGLKAVGESSEVPLTYYFNNVVGTINLLNCMKSHGVRKLVFSSSATVYGDATRFENMIPIPETCPTGPTNPYGKTKLTIEDMMRDLHFSDNSFSFAILRYFNPIGAHPSGIIGEDPLGIPNNLLPFMAQVAVGRRKKLYVFGNDYDSVDGTPIRDYIHVVDLAKGHLAALEYLEHHPGVCREWNLGTGKGTTVLQMYTAFCAAIGSNLEYEITGRREGDVLNLTAKCDRATNELNWKAEHDVAKACVDLWKWTEDNPFGYQIKGTDAQFFGRAGDYSSRIVSLGKGTPFEVRIANVGGTIVDIVVNGSSVVTSLDNESEYKDCSNPYFGATVGPYANRISNGSFEIDGKKTELTLTEASNVCHSGINSYHTKKFLGPIVKNPEPHVWTADFLHVDEETELPAKLSTLVKYEVNSEKKTLTIEYESKVVGEGCTVANITNHTYFNLNKFNEPTIKGSKLQLVHNTGLEVNKKLIPTGNLTKFSEVATFNNEPTEITATNPVLDFCFVSGLPAKLDSRSSPLKTVFRLSNEEAKLQLEVATTEPTFQVYTGDYIHIQDKFESRAGICCEPGRYIDAINSSEWKSSVIVRENQTYGHRLAYIFKSLG</sequence>
<comment type="caution">
    <text evidence="12">The sequence shown here is derived from an EMBL/GenBank/DDBJ whole genome shotgun (WGS) entry which is preliminary data.</text>
</comment>
<dbReference type="EMBL" id="CCBQ010000045">
    <property type="protein sequence ID" value="CDO95712.1"/>
    <property type="molecule type" value="Genomic_DNA"/>
</dbReference>
<dbReference type="InterPro" id="IPR008183">
    <property type="entry name" value="Aldose_1/G6P_1-epimerase"/>
</dbReference>
<comment type="similarity">
    <text evidence="9">In the N-terminal section; belongs to the NAD(P)-dependent epimerase/dehydratase family.</text>
</comment>
<keyword evidence="6" id="KW-0119">Carbohydrate metabolism</keyword>
<evidence type="ECO:0000256" key="2">
    <source>
        <dbReference type="ARBA" id="ARBA00001911"/>
    </source>
</evidence>
<dbReference type="AlphaFoldDB" id="A0A0A8LBX1"/>
<organism evidence="12 13">
    <name type="scientific">Kluyveromyces dobzhanskii CBS 2104</name>
    <dbReference type="NCBI Taxonomy" id="1427455"/>
    <lineage>
        <taxon>Eukaryota</taxon>
        <taxon>Fungi</taxon>
        <taxon>Dikarya</taxon>
        <taxon>Ascomycota</taxon>
        <taxon>Saccharomycotina</taxon>
        <taxon>Saccharomycetes</taxon>
        <taxon>Saccharomycetales</taxon>
        <taxon>Saccharomycetaceae</taxon>
        <taxon>Kluyveromyces</taxon>
    </lineage>
</organism>
<dbReference type="OrthoDB" id="9402762at2759"/>
<evidence type="ECO:0000256" key="8">
    <source>
        <dbReference type="ARBA" id="ARBA00037676"/>
    </source>
</evidence>
<dbReference type="InterPro" id="IPR001509">
    <property type="entry name" value="Epimerase_deHydtase"/>
</dbReference>
<evidence type="ECO:0000259" key="11">
    <source>
        <dbReference type="Pfam" id="PF01370"/>
    </source>
</evidence>
<proteinExistence type="inferred from homology"/>
<comment type="similarity">
    <text evidence="10">In the C-terminal section; belongs to the aldose epimerase family.</text>
</comment>
<keyword evidence="5" id="KW-0520">NAD</keyword>
<evidence type="ECO:0000313" key="12">
    <source>
        <dbReference type="EMBL" id="CDO95712.1"/>
    </source>
</evidence>
<dbReference type="PANTHER" id="PTHR43725:SF47">
    <property type="entry name" value="UDP-GLUCOSE 4-EPIMERASE"/>
    <property type="match status" value="1"/>
</dbReference>
<comment type="function">
    <text evidence="8">Mutarotase converts alpha-aldose to the beta-anomer. It is active on D-glucose, L-arabinose, D-xylose, D-galactose, maltose and lactose.</text>
</comment>
<keyword evidence="6" id="KW-0299">Galactose metabolism</keyword>
<dbReference type="Proteomes" id="UP000031516">
    <property type="component" value="Unassembled WGS sequence"/>
</dbReference>